<evidence type="ECO:0000256" key="1">
    <source>
        <dbReference type="SAM" id="SignalP"/>
    </source>
</evidence>
<dbReference type="AlphaFoldDB" id="A0A915ITJ4"/>
<keyword evidence="2" id="KW-1185">Reference proteome</keyword>
<dbReference type="WBParaSite" id="nRc.2.0.1.t17514-RA">
    <property type="protein sequence ID" value="nRc.2.0.1.t17514-RA"/>
    <property type="gene ID" value="nRc.2.0.1.g17514"/>
</dbReference>
<protein>
    <submittedName>
        <fullName evidence="3">Uncharacterized protein</fullName>
    </submittedName>
</protein>
<sequence>MIKFLSLILFVRVIFIRGKMTGDETLVDRGLLFTKVDLEDEFVRNKIISLISYSLYINTITHNETCRIQETIDKNPEKAWLNSTINEKAFIEAYIVHVSLKKTVYKQDIGAKKFKCRVEIEERRSKNGTALSLVKVNKIQCPIPPPPTVKSDAKDFEKKGLIKTLRQLTEKFAQNKDDTTSSLKTSSEITTT</sequence>
<keyword evidence="1" id="KW-0732">Signal</keyword>
<reference evidence="3" key="1">
    <citation type="submission" date="2022-11" db="UniProtKB">
        <authorList>
            <consortium name="WormBaseParasite"/>
        </authorList>
    </citation>
    <scope>IDENTIFICATION</scope>
</reference>
<organism evidence="2 3">
    <name type="scientific">Romanomermis culicivorax</name>
    <name type="common">Nematode worm</name>
    <dbReference type="NCBI Taxonomy" id="13658"/>
    <lineage>
        <taxon>Eukaryota</taxon>
        <taxon>Metazoa</taxon>
        <taxon>Ecdysozoa</taxon>
        <taxon>Nematoda</taxon>
        <taxon>Enoplea</taxon>
        <taxon>Dorylaimia</taxon>
        <taxon>Mermithida</taxon>
        <taxon>Mermithoidea</taxon>
        <taxon>Mermithidae</taxon>
        <taxon>Romanomermis</taxon>
    </lineage>
</organism>
<accession>A0A915ITJ4</accession>
<proteinExistence type="predicted"/>
<evidence type="ECO:0000313" key="2">
    <source>
        <dbReference type="Proteomes" id="UP000887565"/>
    </source>
</evidence>
<dbReference type="Proteomes" id="UP000887565">
    <property type="component" value="Unplaced"/>
</dbReference>
<feature type="chain" id="PRO_5037553118" evidence="1">
    <location>
        <begin position="19"/>
        <end position="192"/>
    </location>
</feature>
<evidence type="ECO:0000313" key="3">
    <source>
        <dbReference type="WBParaSite" id="nRc.2.0.1.t17514-RA"/>
    </source>
</evidence>
<feature type="signal peptide" evidence="1">
    <location>
        <begin position="1"/>
        <end position="18"/>
    </location>
</feature>
<name>A0A915ITJ4_ROMCU</name>